<name>A0A0G4PMK5_PENC3</name>
<sequence length="209" mass="22781">MHIQSVKKLAMESHSYRLAVPTLASLKPTYTQAIGFRTSQALYDEGSRLDVIPVSKQFPLSALYLPLYCDLLLHSSSLVSALSDEPTTESKHNGAITEKGLITGAIRGSYTSTATKTSDHEWHDTAIYGSNLSARLSKQGAVLILSSVFRGSVALIGVFIIHCFILRYLHGHAMGSTSLVPSQRVVDSSEKRANVIPRTAEFSHFSNDT</sequence>
<accession>A0A0G4PMK5</accession>
<keyword evidence="1" id="KW-0812">Transmembrane</keyword>
<evidence type="ECO:0000256" key="1">
    <source>
        <dbReference type="SAM" id="Phobius"/>
    </source>
</evidence>
<proteinExistence type="predicted"/>
<keyword evidence="1" id="KW-0472">Membrane</keyword>
<dbReference type="AlphaFoldDB" id="A0A0G4PMK5"/>
<dbReference type="EMBL" id="HG793155">
    <property type="protein sequence ID" value="CRL27373.1"/>
    <property type="molecule type" value="Genomic_DNA"/>
</dbReference>
<keyword evidence="1" id="KW-1133">Transmembrane helix</keyword>
<reference evidence="2 3" key="1">
    <citation type="journal article" date="2014" name="Nat. Commun.">
        <title>Multiple recent horizontal transfers of a large genomic region in cheese making fungi.</title>
        <authorList>
            <person name="Cheeseman K."/>
            <person name="Ropars J."/>
            <person name="Renault P."/>
            <person name="Dupont J."/>
            <person name="Gouzy J."/>
            <person name="Branca A."/>
            <person name="Abraham A.L."/>
            <person name="Ceppi M."/>
            <person name="Conseiller E."/>
            <person name="Debuchy R."/>
            <person name="Malagnac F."/>
            <person name="Goarin A."/>
            <person name="Silar P."/>
            <person name="Lacoste S."/>
            <person name="Sallet E."/>
            <person name="Bensimon A."/>
            <person name="Giraud T."/>
            <person name="Brygoo Y."/>
        </authorList>
    </citation>
    <scope>NUCLEOTIDE SEQUENCE [LARGE SCALE GENOMIC DNA]</scope>
    <source>
        <strain evidence="3">FM 013</strain>
    </source>
</reference>
<protein>
    <submittedName>
        <fullName evidence="2">Str. FM013</fullName>
    </submittedName>
</protein>
<feature type="transmembrane region" description="Helical" evidence="1">
    <location>
        <begin position="142"/>
        <end position="169"/>
    </location>
</feature>
<dbReference type="Proteomes" id="UP000053732">
    <property type="component" value="Unassembled WGS sequence"/>
</dbReference>
<organism evidence="2 3">
    <name type="scientific">Penicillium camemberti (strain FM 013)</name>
    <dbReference type="NCBI Taxonomy" id="1429867"/>
    <lineage>
        <taxon>Eukaryota</taxon>
        <taxon>Fungi</taxon>
        <taxon>Dikarya</taxon>
        <taxon>Ascomycota</taxon>
        <taxon>Pezizomycotina</taxon>
        <taxon>Eurotiomycetes</taxon>
        <taxon>Eurotiomycetidae</taxon>
        <taxon>Eurotiales</taxon>
        <taxon>Aspergillaceae</taxon>
        <taxon>Penicillium</taxon>
    </lineage>
</organism>
<evidence type="ECO:0000313" key="2">
    <source>
        <dbReference type="EMBL" id="CRL27373.1"/>
    </source>
</evidence>
<evidence type="ECO:0000313" key="3">
    <source>
        <dbReference type="Proteomes" id="UP000053732"/>
    </source>
</evidence>
<keyword evidence="3" id="KW-1185">Reference proteome</keyword>
<gene>
    <name evidence="2" type="ORF">PCAMFM013_S022g000053</name>
</gene>